<reference evidence="2 3" key="1">
    <citation type="submission" date="2021-06" db="EMBL/GenBank/DDBJ databases">
        <authorList>
            <person name="Palmer J.M."/>
        </authorList>
    </citation>
    <scope>NUCLEOTIDE SEQUENCE [LARGE SCALE GENOMIC DNA]</scope>
    <source>
        <strain evidence="3">if_2019</strain>
        <tissue evidence="2">Muscle</tissue>
    </source>
</reference>
<feature type="compositionally biased region" description="Basic and acidic residues" evidence="1">
    <location>
        <begin position="36"/>
        <end position="61"/>
    </location>
</feature>
<proteinExistence type="predicted"/>
<evidence type="ECO:0000256" key="1">
    <source>
        <dbReference type="SAM" id="MobiDB-lite"/>
    </source>
</evidence>
<name>A0ABV0T1N3_9TELE</name>
<evidence type="ECO:0000313" key="3">
    <source>
        <dbReference type="Proteomes" id="UP001482620"/>
    </source>
</evidence>
<feature type="compositionally biased region" description="Basic and acidic residues" evidence="1">
    <location>
        <begin position="87"/>
        <end position="98"/>
    </location>
</feature>
<evidence type="ECO:0000313" key="2">
    <source>
        <dbReference type="EMBL" id="MEQ2226772.1"/>
    </source>
</evidence>
<feature type="compositionally biased region" description="Polar residues" evidence="1">
    <location>
        <begin position="74"/>
        <end position="85"/>
    </location>
</feature>
<protein>
    <submittedName>
        <fullName evidence="2">Uncharacterized protein</fullName>
    </submittedName>
</protein>
<organism evidence="2 3">
    <name type="scientific">Ilyodon furcidens</name>
    <name type="common">goldbreast splitfin</name>
    <dbReference type="NCBI Taxonomy" id="33524"/>
    <lineage>
        <taxon>Eukaryota</taxon>
        <taxon>Metazoa</taxon>
        <taxon>Chordata</taxon>
        <taxon>Craniata</taxon>
        <taxon>Vertebrata</taxon>
        <taxon>Euteleostomi</taxon>
        <taxon>Actinopterygii</taxon>
        <taxon>Neopterygii</taxon>
        <taxon>Teleostei</taxon>
        <taxon>Neoteleostei</taxon>
        <taxon>Acanthomorphata</taxon>
        <taxon>Ovalentaria</taxon>
        <taxon>Atherinomorphae</taxon>
        <taxon>Cyprinodontiformes</taxon>
        <taxon>Goodeidae</taxon>
        <taxon>Ilyodon</taxon>
    </lineage>
</organism>
<dbReference type="EMBL" id="JAHRIQ010016222">
    <property type="protein sequence ID" value="MEQ2226772.1"/>
    <property type="molecule type" value="Genomic_DNA"/>
</dbReference>
<comment type="caution">
    <text evidence="2">The sequence shown here is derived from an EMBL/GenBank/DDBJ whole genome shotgun (WGS) entry which is preliminary data.</text>
</comment>
<feature type="region of interest" description="Disordered" evidence="1">
    <location>
        <begin position="1"/>
        <end position="111"/>
    </location>
</feature>
<sequence>MRNHRPVSLDLKQTRNEIRATDIPWPPRAQQPQENHCWDDRNLPREELRRAPGESHSRHSAEAPGSCSDKPTGPASSRLRQSRSSHGPRDPRPRDTSLRNRGLIAASSHRE</sequence>
<accession>A0ABV0T1N3</accession>
<gene>
    <name evidence="2" type="ORF">ILYODFUR_030772</name>
</gene>
<keyword evidence="3" id="KW-1185">Reference proteome</keyword>
<dbReference type="Proteomes" id="UP001482620">
    <property type="component" value="Unassembled WGS sequence"/>
</dbReference>